<name>A0ABY4WND3_9BACL</name>
<reference evidence="1" key="1">
    <citation type="submission" date="2022-06" db="EMBL/GenBank/DDBJ databases">
        <title>Genome sequencing of Brevibacillus sp. BB3-R1.</title>
        <authorList>
            <person name="Heo J."/>
            <person name="Lee D."/>
            <person name="Won M."/>
            <person name="Han B.-H."/>
            <person name="Hong S.-B."/>
            <person name="Kwon S.-W."/>
        </authorList>
    </citation>
    <scope>NUCLEOTIDE SEQUENCE</scope>
    <source>
        <strain evidence="1">BB3-R1</strain>
    </source>
</reference>
<dbReference type="RefSeq" id="WP_251874024.1">
    <property type="nucleotide sequence ID" value="NZ_CP098755.1"/>
</dbReference>
<sequence length="58" mass="6227">MAVARCTLVEALSSSIRLCSCLIRKHAASRHSWAAYSPSPPDDNTGVFYCSVGVIKPC</sequence>
<gene>
    <name evidence="1" type="ORF">NDK47_06380</name>
</gene>
<evidence type="ECO:0000313" key="2">
    <source>
        <dbReference type="Proteomes" id="UP001056500"/>
    </source>
</evidence>
<dbReference type="EMBL" id="CP098755">
    <property type="protein sequence ID" value="USG66919.1"/>
    <property type="molecule type" value="Genomic_DNA"/>
</dbReference>
<proteinExistence type="predicted"/>
<accession>A0ABY4WND3</accession>
<organism evidence="1 2">
    <name type="scientific">Brevibacillus ruminantium</name>
    <dbReference type="NCBI Taxonomy" id="2950604"/>
    <lineage>
        <taxon>Bacteria</taxon>
        <taxon>Bacillati</taxon>
        <taxon>Bacillota</taxon>
        <taxon>Bacilli</taxon>
        <taxon>Bacillales</taxon>
        <taxon>Paenibacillaceae</taxon>
        <taxon>Brevibacillus</taxon>
    </lineage>
</organism>
<protein>
    <submittedName>
        <fullName evidence="1">Uncharacterized protein</fullName>
    </submittedName>
</protein>
<evidence type="ECO:0000313" key="1">
    <source>
        <dbReference type="EMBL" id="USG66919.1"/>
    </source>
</evidence>
<dbReference type="Proteomes" id="UP001056500">
    <property type="component" value="Chromosome"/>
</dbReference>
<keyword evidence="2" id="KW-1185">Reference proteome</keyword>